<reference evidence="2 3" key="1">
    <citation type="journal article" date="2019" name="Nat. Microbiol.">
        <title>Mediterranean grassland soil C-N compound turnover is dependent on rainfall and depth, and is mediated by genomically divergent microorganisms.</title>
        <authorList>
            <person name="Diamond S."/>
            <person name="Andeer P.F."/>
            <person name="Li Z."/>
            <person name="Crits-Christoph A."/>
            <person name="Burstein D."/>
            <person name="Anantharaman K."/>
            <person name="Lane K.R."/>
            <person name="Thomas B.C."/>
            <person name="Pan C."/>
            <person name="Northen T.R."/>
            <person name="Banfield J.F."/>
        </authorList>
    </citation>
    <scope>NUCLEOTIDE SEQUENCE [LARGE SCALE GENOMIC DNA]</scope>
    <source>
        <strain evidence="2">NP_5</strain>
    </source>
</reference>
<feature type="chain" id="PRO_5022171491" description="Protease complex subunit PrcB family protein" evidence="1">
    <location>
        <begin position="24"/>
        <end position="156"/>
    </location>
</feature>
<accession>A0A537LVP1</accession>
<protein>
    <recommendedName>
        <fullName evidence="4">Protease complex subunit PrcB family protein</fullName>
    </recommendedName>
</protein>
<name>A0A537LVP1_9BACT</name>
<organism evidence="2 3">
    <name type="scientific">Candidatus Segetimicrobium genomatis</name>
    <dbReference type="NCBI Taxonomy" id="2569760"/>
    <lineage>
        <taxon>Bacteria</taxon>
        <taxon>Bacillati</taxon>
        <taxon>Candidatus Sysuimicrobiota</taxon>
        <taxon>Candidatus Sysuimicrobiia</taxon>
        <taxon>Candidatus Sysuimicrobiales</taxon>
        <taxon>Candidatus Segetimicrobiaceae</taxon>
        <taxon>Candidatus Segetimicrobium</taxon>
    </lineage>
</organism>
<feature type="signal peptide" evidence="1">
    <location>
        <begin position="1"/>
        <end position="23"/>
    </location>
</feature>
<sequence length="156" mass="16350">MIRRTQLAGGCLAVLFVAAAAGASPMPSGPAVPFVRIAAGAVSRVQAPAQLVIRDDAGWRALWRRHAGPGAPPAPAVGFDQQMVIAIFAGQSPGRATVRVAKITRGPDALVVWYTIRETRPLPAGDVGPSSPFEIVKLARSPLRVTFSRITTPPVL</sequence>
<proteinExistence type="predicted"/>
<gene>
    <name evidence="2" type="ORF">E6H02_06295</name>
</gene>
<dbReference type="Proteomes" id="UP000320393">
    <property type="component" value="Unassembled WGS sequence"/>
</dbReference>
<evidence type="ECO:0000313" key="2">
    <source>
        <dbReference type="EMBL" id="TMJ12042.1"/>
    </source>
</evidence>
<evidence type="ECO:0000256" key="1">
    <source>
        <dbReference type="SAM" id="SignalP"/>
    </source>
</evidence>
<evidence type="ECO:0008006" key="4">
    <source>
        <dbReference type="Google" id="ProtNLM"/>
    </source>
</evidence>
<dbReference type="EMBL" id="VBAM01000199">
    <property type="protein sequence ID" value="TMJ12042.1"/>
    <property type="molecule type" value="Genomic_DNA"/>
</dbReference>
<comment type="caution">
    <text evidence="2">The sequence shown here is derived from an EMBL/GenBank/DDBJ whole genome shotgun (WGS) entry which is preliminary data.</text>
</comment>
<evidence type="ECO:0000313" key="3">
    <source>
        <dbReference type="Proteomes" id="UP000320393"/>
    </source>
</evidence>
<dbReference type="AlphaFoldDB" id="A0A537LVP1"/>
<keyword evidence="1" id="KW-0732">Signal</keyword>